<proteinExistence type="predicted"/>
<feature type="compositionally biased region" description="Low complexity" evidence="1">
    <location>
        <begin position="78"/>
        <end position="88"/>
    </location>
</feature>
<protein>
    <submittedName>
        <fullName evidence="2">Uncharacterized protein</fullName>
    </submittedName>
</protein>
<dbReference type="AlphaFoldDB" id="A0A5B8MZR0"/>
<evidence type="ECO:0000313" key="3">
    <source>
        <dbReference type="Proteomes" id="UP000316726"/>
    </source>
</evidence>
<sequence length="203" mass="22427">MLERRCRGACSRRRWEMEEDATTGTEVVLEEEEEEESLLPMSTTEKRRTHKREAAEDCDLFEVGTSNRDGDGVHLQGRKTSSSLSTGLLKGRGARSLSKYFHKAKSFSCLDRAVEGAFGEGAKSLEKSGRPAKKRRQSASHTPSGGTGKQRHNSLRCYCEGGETGSKSERFLVAGGKIDGKVTFDELCKSFESIPAITSWIIE</sequence>
<accession>A0A5B8MZR0</accession>
<organism evidence="2 3">
    <name type="scientific">Chloropicon primus</name>
    <dbReference type="NCBI Taxonomy" id="1764295"/>
    <lineage>
        <taxon>Eukaryota</taxon>
        <taxon>Viridiplantae</taxon>
        <taxon>Chlorophyta</taxon>
        <taxon>Chloropicophyceae</taxon>
        <taxon>Chloropicales</taxon>
        <taxon>Chloropicaceae</taxon>
        <taxon>Chloropicon</taxon>
    </lineage>
</organism>
<feature type="region of interest" description="Disordered" evidence="1">
    <location>
        <begin position="17"/>
        <end position="52"/>
    </location>
</feature>
<gene>
    <name evidence="2" type="ORF">A3770_15p74520</name>
</gene>
<evidence type="ECO:0000313" key="2">
    <source>
        <dbReference type="EMBL" id="QDZ24934.1"/>
    </source>
</evidence>
<feature type="region of interest" description="Disordered" evidence="1">
    <location>
        <begin position="123"/>
        <end position="153"/>
    </location>
</feature>
<dbReference type="EMBL" id="CP031048">
    <property type="protein sequence ID" value="QDZ24934.1"/>
    <property type="molecule type" value="Genomic_DNA"/>
</dbReference>
<reference evidence="2 3" key="1">
    <citation type="submission" date="2018-07" db="EMBL/GenBank/DDBJ databases">
        <title>The complete nuclear genome of the prasinophyte Chloropicon primus (CCMP1205).</title>
        <authorList>
            <person name="Pombert J.-F."/>
            <person name="Otis C."/>
            <person name="Turmel M."/>
            <person name="Lemieux C."/>
        </authorList>
    </citation>
    <scope>NUCLEOTIDE SEQUENCE [LARGE SCALE GENOMIC DNA]</scope>
    <source>
        <strain evidence="2 3">CCMP1205</strain>
    </source>
</reference>
<keyword evidence="3" id="KW-1185">Reference proteome</keyword>
<name>A0A5B8MZR0_9CHLO</name>
<feature type="region of interest" description="Disordered" evidence="1">
    <location>
        <begin position="66"/>
        <end position="88"/>
    </location>
</feature>
<evidence type="ECO:0000256" key="1">
    <source>
        <dbReference type="SAM" id="MobiDB-lite"/>
    </source>
</evidence>
<feature type="compositionally biased region" description="Acidic residues" evidence="1">
    <location>
        <begin position="28"/>
        <end position="37"/>
    </location>
</feature>
<dbReference type="Proteomes" id="UP000316726">
    <property type="component" value="Chromosome 15"/>
</dbReference>